<accession>A0AAD7F176</accession>
<dbReference type="PANTHER" id="PTHR14087">
    <property type="entry name" value="THYMOCYTE NUCLEAR PROTEIN 1"/>
    <property type="match status" value="1"/>
</dbReference>
<name>A0AAD7F176_9AGAR</name>
<dbReference type="GO" id="GO:0005634">
    <property type="term" value="C:nucleus"/>
    <property type="evidence" value="ECO:0007669"/>
    <property type="project" value="UniProtKB-SubCell"/>
</dbReference>
<evidence type="ECO:0000256" key="1">
    <source>
        <dbReference type="ARBA" id="ARBA00004123"/>
    </source>
</evidence>
<comment type="caution">
    <text evidence="5">The sequence shown here is derived from an EMBL/GenBank/DDBJ whole genome shotgun (WGS) entry which is preliminary data.</text>
</comment>
<dbReference type="FunFam" id="3.10.590.10:FF:000006">
    <property type="entry name" value="Chromosome 7, whole genome shotgun sequence"/>
    <property type="match status" value="1"/>
</dbReference>
<dbReference type="AlphaFoldDB" id="A0AAD7F176"/>
<dbReference type="InterPro" id="IPR015947">
    <property type="entry name" value="PUA-like_sf"/>
</dbReference>
<evidence type="ECO:0000313" key="6">
    <source>
        <dbReference type="Proteomes" id="UP001218218"/>
    </source>
</evidence>
<keyword evidence="2" id="KW-0539">Nucleus</keyword>
<dbReference type="Gene3D" id="3.10.590.10">
    <property type="entry name" value="ph1033 like domains"/>
    <property type="match status" value="1"/>
</dbReference>
<dbReference type="Pfam" id="PF01878">
    <property type="entry name" value="EVE"/>
    <property type="match status" value="1"/>
</dbReference>
<evidence type="ECO:0000259" key="4">
    <source>
        <dbReference type="Pfam" id="PF01878"/>
    </source>
</evidence>
<reference evidence="5" key="1">
    <citation type="submission" date="2023-03" db="EMBL/GenBank/DDBJ databases">
        <title>Massive genome expansion in bonnet fungi (Mycena s.s.) driven by repeated elements and novel gene families across ecological guilds.</title>
        <authorList>
            <consortium name="Lawrence Berkeley National Laboratory"/>
            <person name="Harder C.B."/>
            <person name="Miyauchi S."/>
            <person name="Viragh M."/>
            <person name="Kuo A."/>
            <person name="Thoen E."/>
            <person name="Andreopoulos B."/>
            <person name="Lu D."/>
            <person name="Skrede I."/>
            <person name="Drula E."/>
            <person name="Henrissat B."/>
            <person name="Morin E."/>
            <person name="Kohler A."/>
            <person name="Barry K."/>
            <person name="LaButti K."/>
            <person name="Morin E."/>
            <person name="Salamov A."/>
            <person name="Lipzen A."/>
            <person name="Mereny Z."/>
            <person name="Hegedus B."/>
            <person name="Baldrian P."/>
            <person name="Stursova M."/>
            <person name="Weitz H."/>
            <person name="Taylor A."/>
            <person name="Grigoriev I.V."/>
            <person name="Nagy L.G."/>
            <person name="Martin F."/>
            <person name="Kauserud H."/>
        </authorList>
    </citation>
    <scope>NUCLEOTIDE SEQUENCE</scope>
    <source>
        <strain evidence="5">CBHHK002</strain>
    </source>
</reference>
<dbReference type="CDD" id="cd21133">
    <property type="entry name" value="EVE"/>
    <property type="match status" value="1"/>
</dbReference>
<feature type="compositionally biased region" description="Basic and acidic residues" evidence="3">
    <location>
        <begin position="238"/>
        <end position="249"/>
    </location>
</feature>
<dbReference type="InterPro" id="IPR002740">
    <property type="entry name" value="EVE_domain"/>
</dbReference>
<feature type="domain" description="EVE" evidence="4">
    <location>
        <begin position="20"/>
        <end position="190"/>
    </location>
</feature>
<dbReference type="InterPro" id="IPR047197">
    <property type="entry name" value="THYN1-like_EVE"/>
</dbReference>
<evidence type="ECO:0000256" key="3">
    <source>
        <dbReference type="SAM" id="MobiDB-lite"/>
    </source>
</evidence>
<evidence type="ECO:0000256" key="2">
    <source>
        <dbReference type="ARBA" id="ARBA00023242"/>
    </source>
</evidence>
<keyword evidence="6" id="KW-1185">Reference proteome</keyword>
<comment type="subcellular location">
    <subcellularLocation>
        <location evidence="1">Nucleus</location>
    </subcellularLocation>
</comment>
<dbReference type="InterPro" id="IPR052181">
    <property type="entry name" value="5hmC_binding"/>
</dbReference>
<dbReference type="SUPFAM" id="SSF88697">
    <property type="entry name" value="PUA domain-like"/>
    <property type="match status" value="1"/>
</dbReference>
<dbReference type="Proteomes" id="UP001218218">
    <property type="component" value="Unassembled WGS sequence"/>
</dbReference>
<feature type="region of interest" description="Disordered" evidence="3">
    <location>
        <begin position="198"/>
        <end position="278"/>
    </location>
</feature>
<protein>
    <submittedName>
        <fullName evidence="5">DUF55-domain-containing protein</fullName>
    </submittedName>
</protein>
<organism evidence="5 6">
    <name type="scientific">Mycena albidolilacea</name>
    <dbReference type="NCBI Taxonomy" id="1033008"/>
    <lineage>
        <taxon>Eukaryota</taxon>
        <taxon>Fungi</taxon>
        <taxon>Dikarya</taxon>
        <taxon>Basidiomycota</taxon>
        <taxon>Agaricomycotina</taxon>
        <taxon>Agaricomycetes</taxon>
        <taxon>Agaricomycetidae</taxon>
        <taxon>Agaricales</taxon>
        <taxon>Marasmiineae</taxon>
        <taxon>Mycenaceae</taxon>
        <taxon>Mycena</taxon>
    </lineage>
</organism>
<evidence type="ECO:0000313" key="5">
    <source>
        <dbReference type="EMBL" id="KAJ7359340.1"/>
    </source>
</evidence>
<gene>
    <name evidence="5" type="ORF">DFH08DRAFT_686472</name>
</gene>
<dbReference type="EMBL" id="JARIHO010000006">
    <property type="protein sequence ID" value="KAJ7359340.1"/>
    <property type="molecule type" value="Genomic_DNA"/>
</dbReference>
<proteinExistence type="predicted"/>
<sequence>MRHCCTSRHHCTAETPSSTNYWLFKASRIVKGKEIKFSVDDFEAVTTTPWKGVRHYAARNLIKEMKAGEKALFYHSNCKDPGIAAFAEVSKEAYPDHTAWDCSHPYYDPKSKQNDPKWFMVDLTFESRAQNFVPLTLLRFIADSSSVSPPTGFEYLGDVGVSAIKEMDLFTRGCLNVQRVSEAAWTAVQQLASTGGWDLSAKKRSPRKPTAAKTSVPERPTRAAKTKARTSMQQAKGRGSEEELEEKVIRRVTSLPQKRKAEDYGELPPPRRRARASV</sequence>
<dbReference type="PANTHER" id="PTHR14087:SF7">
    <property type="entry name" value="THYMOCYTE NUCLEAR PROTEIN 1"/>
    <property type="match status" value="1"/>
</dbReference>